<protein>
    <submittedName>
        <fullName evidence="1">Uncharacterized protein</fullName>
    </submittedName>
</protein>
<dbReference type="Proteomes" id="UP000199211">
    <property type="component" value="Unassembled WGS sequence"/>
</dbReference>
<evidence type="ECO:0000313" key="2">
    <source>
        <dbReference type="Proteomes" id="UP000199211"/>
    </source>
</evidence>
<organism evidence="1 2">
    <name type="scientific">Marinobacter salarius</name>
    <dbReference type="NCBI Taxonomy" id="1420917"/>
    <lineage>
        <taxon>Bacteria</taxon>
        <taxon>Pseudomonadati</taxon>
        <taxon>Pseudomonadota</taxon>
        <taxon>Gammaproteobacteria</taxon>
        <taxon>Pseudomonadales</taxon>
        <taxon>Marinobacteraceae</taxon>
        <taxon>Marinobacter</taxon>
    </lineage>
</organism>
<comment type="caution">
    <text evidence="1">The sequence shown here is derived from an EMBL/GenBank/DDBJ whole genome shotgun (WGS) entry which is preliminary data.</text>
</comment>
<dbReference type="RefSeq" id="WP_091643075.1">
    <property type="nucleotide sequence ID" value="NZ_FOTV01000012.1"/>
</dbReference>
<name>A0ABY1FQ85_9GAMM</name>
<keyword evidence="2" id="KW-1185">Reference proteome</keyword>
<sequence>MPALFGKNLDEDAAFVSKLWSELNKKTVANVGPAQNPSEDHFKPWDCLKICSLCDSNSFDIEEMEYRKGDLITDPYQLNSIQHLLLNEGSLITENMPIDQSEWPVMVDIKHRRQDAISSFQEGRALLSTSPFLDELYSNLIEFVVPLDRDKPSGYDSSLARGVIFRTFPEGRTGLLAGFQLAHGLGHQVGMSLFSIDSIFDSDPEKEIFYEVRHDIRTAEHAFVSATALAFMTIFSRSIYGDRARPFISDDHVSGYAEHLPDALSAAVRSLRNGCVLTQFGEKTVNGMASLIY</sequence>
<gene>
    <name evidence="1" type="ORF">SAMN04487868_1127</name>
</gene>
<reference evidence="1 2" key="1">
    <citation type="submission" date="2016-10" db="EMBL/GenBank/DDBJ databases">
        <authorList>
            <person name="Varghese N."/>
            <person name="Submissions S."/>
        </authorList>
    </citation>
    <scope>NUCLEOTIDE SEQUENCE [LARGE SCALE GENOMIC DNA]</scope>
    <source>
        <strain evidence="1 2">DSM 26291</strain>
    </source>
</reference>
<proteinExistence type="predicted"/>
<dbReference type="EMBL" id="FOTV01000012">
    <property type="protein sequence ID" value="SFL84234.1"/>
    <property type="molecule type" value="Genomic_DNA"/>
</dbReference>
<accession>A0ABY1FQ85</accession>
<evidence type="ECO:0000313" key="1">
    <source>
        <dbReference type="EMBL" id="SFL84234.1"/>
    </source>
</evidence>